<keyword evidence="2" id="KW-1185">Reference proteome</keyword>
<reference evidence="1 2" key="1">
    <citation type="submission" date="2014-03" db="EMBL/GenBank/DDBJ databases">
        <title>complete genome sequence of Flavobacteriaceae bacterium JBKA-6.</title>
        <authorList>
            <person name="Takano T."/>
            <person name="Nakamura Y."/>
            <person name="Takuma S."/>
            <person name="Yasuike M."/>
            <person name="Matsuyama T."/>
            <person name="Sakai T."/>
            <person name="Fujiwara A."/>
            <person name="Kimoto K."/>
            <person name="Fukuda Y."/>
            <person name="Kondo H."/>
            <person name="Hirono I."/>
            <person name="Nakayasu C."/>
        </authorList>
    </citation>
    <scope>NUCLEOTIDE SEQUENCE [LARGE SCALE GENOMIC DNA]</scope>
    <source>
        <strain evidence="1 2">JBKA-6</strain>
    </source>
</reference>
<gene>
    <name evidence="1" type="ORF">JBKA6_0895</name>
</gene>
<dbReference type="KEGG" id="ise:JBKA6_0895"/>
<accession>A0A1J1E4D5</accession>
<evidence type="ECO:0000313" key="1">
    <source>
        <dbReference type="EMBL" id="BAV94908.1"/>
    </source>
</evidence>
<dbReference type="Proteomes" id="UP000243197">
    <property type="component" value="Chromosome"/>
</dbReference>
<evidence type="ECO:0000313" key="2">
    <source>
        <dbReference type="Proteomes" id="UP000243197"/>
    </source>
</evidence>
<dbReference type="AlphaFoldDB" id="A0A1J1E4D5"/>
<organism evidence="1 2">
    <name type="scientific">Ichthyobacterium seriolicida</name>
    <dbReference type="NCBI Taxonomy" id="242600"/>
    <lineage>
        <taxon>Bacteria</taxon>
        <taxon>Pseudomonadati</taxon>
        <taxon>Bacteroidota</taxon>
        <taxon>Flavobacteriia</taxon>
        <taxon>Flavobacteriales</taxon>
        <taxon>Ichthyobacteriaceae</taxon>
        <taxon>Ichthyobacterium</taxon>
    </lineage>
</organism>
<sequence length="39" mass="4636">MRVILDLNELGEKEDARIRRKSSCIWHVKEGEGEFIHKL</sequence>
<name>A0A1J1E4D5_9FLAO</name>
<proteinExistence type="predicted"/>
<protein>
    <submittedName>
        <fullName evidence="1">Uncharacterized protein</fullName>
    </submittedName>
</protein>
<dbReference type="EMBL" id="AP014564">
    <property type="protein sequence ID" value="BAV94908.1"/>
    <property type="molecule type" value="Genomic_DNA"/>
</dbReference>